<evidence type="ECO:0000256" key="1">
    <source>
        <dbReference type="ARBA" id="ARBA00001974"/>
    </source>
</evidence>
<dbReference type="InterPro" id="IPR036250">
    <property type="entry name" value="AcylCo_DH-like_C"/>
</dbReference>
<dbReference type="FunFam" id="2.40.110.10:FF:000011">
    <property type="entry name" value="Acyl-CoA dehydrogenase FadE34"/>
    <property type="match status" value="1"/>
</dbReference>
<protein>
    <submittedName>
        <fullName evidence="11">Acyl-CoA dehydrogenase</fullName>
        <ecNumber evidence="11">1.3.99.-</ecNumber>
    </submittedName>
</protein>
<evidence type="ECO:0000313" key="12">
    <source>
        <dbReference type="Proteomes" id="UP000000657"/>
    </source>
</evidence>
<feature type="compositionally biased region" description="Gly residues" evidence="7">
    <location>
        <begin position="10"/>
        <end position="20"/>
    </location>
</feature>
<keyword evidence="12" id="KW-1185">Reference proteome</keyword>
<evidence type="ECO:0000256" key="2">
    <source>
        <dbReference type="ARBA" id="ARBA00009347"/>
    </source>
</evidence>
<dbReference type="InterPro" id="IPR037069">
    <property type="entry name" value="AcylCoA_DH/ox_N_sf"/>
</dbReference>
<dbReference type="Proteomes" id="UP000000657">
    <property type="component" value="Chromosome"/>
</dbReference>
<dbReference type="SUPFAM" id="SSF56645">
    <property type="entry name" value="Acyl-CoA dehydrogenase NM domain-like"/>
    <property type="match status" value="1"/>
</dbReference>
<keyword evidence="5 6" id="KW-0560">Oxidoreductase</keyword>
<dbReference type="InterPro" id="IPR046373">
    <property type="entry name" value="Acyl-CoA_Oxase/DH_mid-dom_sf"/>
</dbReference>
<dbReference type="STRING" id="326424.FRAAL3145"/>
<name>Q0RL16_FRAAA</name>
<dbReference type="InterPro" id="IPR006091">
    <property type="entry name" value="Acyl-CoA_Oxase/DH_mid-dom"/>
</dbReference>
<dbReference type="GO" id="GO:0005886">
    <property type="term" value="C:plasma membrane"/>
    <property type="evidence" value="ECO:0007669"/>
    <property type="project" value="TreeGrafter"/>
</dbReference>
<organism evidence="11 12">
    <name type="scientific">Frankia alni (strain DSM 45986 / CECT 9034 / ACN14a)</name>
    <dbReference type="NCBI Taxonomy" id="326424"/>
    <lineage>
        <taxon>Bacteria</taxon>
        <taxon>Bacillati</taxon>
        <taxon>Actinomycetota</taxon>
        <taxon>Actinomycetes</taxon>
        <taxon>Frankiales</taxon>
        <taxon>Frankiaceae</taxon>
        <taxon>Frankia</taxon>
    </lineage>
</organism>
<feature type="region of interest" description="Disordered" evidence="7">
    <location>
        <begin position="1"/>
        <end position="28"/>
    </location>
</feature>
<dbReference type="Gene3D" id="1.10.540.10">
    <property type="entry name" value="Acyl-CoA dehydrogenase/oxidase, N-terminal domain"/>
    <property type="match status" value="1"/>
</dbReference>
<dbReference type="EMBL" id="CT573213">
    <property type="protein sequence ID" value="CAJ61789.1"/>
    <property type="molecule type" value="Genomic_DNA"/>
</dbReference>
<feature type="domain" description="Acyl-CoA oxidase/dehydrogenase middle" evidence="9">
    <location>
        <begin position="161"/>
        <end position="253"/>
    </location>
</feature>
<evidence type="ECO:0000256" key="3">
    <source>
        <dbReference type="ARBA" id="ARBA00022630"/>
    </source>
</evidence>
<evidence type="ECO:0000256" key="5">
    <source>
        <dbReference type="ARBA" id="ARBA00023002"/>
    </source>
</evidence>
<dbReference type="InterPro" id="IPR009100">
    <property type="entry name" value="AcylCoA_DH/oxidase_NM_dom_sf"/>
</dbReference>
<evidence type="ECO:0000256" key="7">
    <source>
        <dbReference type="SAM" id="MobiDB-lite"/>
    </source>
</evidence>
<comment type="cofactor">
    <cofactor evidence="1 6">
        <name>FAD</name>
        <dbReference type="ChEBI" id="CHEBI:57692"/>
    </cofactor>
</comment>
<evidence type="ECO:0000259" key="8">
    <source>
        <dbReference type="Pfam" id="PF00441"/>
    </source>
</evidence>
<dbReference type="InterPro" id="IPR052161">
    <property type="entry name" value="Mycobact_Acyl-CoA_DH"/>
</dbReference>
<dbReference type="InterPro" id="IPR013786">
    <property type="entry name" value="AcylCoA_DH/ox_N"/>
</dbReference>
<sequence>MSGQTAEGQAAGGQAAGGTAGRTAAGAVPDLDDYRRQVRAWLAANLDRRDDDAPARLRGGDAANLSPERVAEQRALQRRVYEGGYAGITWPAEFGGQGLTPAHEEIFEQESRGYVVADLGIAGLTTTRVCGPTILAHGTDEFRRTHIPRMLSGEEIWVQLFSEPGAGSDLAGVSTRATRTDTGDWVLNGSKVWTSGAYYADYGLCLARTDPTVPKHRGLTWFGVPLTSDGVTIRPIREINGSSEFCEEFFDDVVVSDANRIGAVGDGWTVARTMMVFERLGGDPDEAPRHTGARELAPDLVALARRVGRQGDPVTRQLIARAHVIDLVKEQLDAYVAALTESGAANPNLGSYSKLAAGTLNPVRASIGLEIAAAAGVVWHPQDTEASTTALNYLNGRILAIAGGTNEMQRNGISERILGLPREPAHDLDRPFNELRHN</sequence>
<dbReference type="SUPFAM" id="SSF47203">
    <property type="entry name" value="Acyl-CoA dehydrogenase C-terminal domain-like"/>
    <property type="match status" value="1"/>
</dbReference>
<evidence type="ECO:0000313" key="11">
    <source>
        <dbReference type="EMBL" id="CAJ61789.1"/>
    </source>
</evidence>
<reference evidence="11 12" key="1">
    <citation type="journal article" date="2007" name="Genome Res.">
        <title>Genome characteristics of facultatively symbiotic Frankia sp. strains reflect host range and host plant biogeography.</title>
        <authorList>
            <person name="Normand P."/>
            <person name="Lapierre P."/>
            <person name="Tisa L.S."/>
            <person name="Gogarten J.P."/>
            <person name="Alloisio N."/>
            <person name="Bagnarol E."/>
            <person name="Bassi C.A."/>
            <person name="Berry A.M."/>
            <person name="Bickhart D.M."/>
            <person name="Choisne N."/>
            <person name="Couloux A."/>
            <person name="Cournoyer B."/>
            <person name="Cruveiller S."/>
            <person name="Daubin V."/>
            <person name="Demange N."/>
            <person name="Francino M.P."/>
            <person name="Goltsman E."/>
            <person name="Huang Y."/>
            <person name="Kopp O.R."/>
            <person name="Labarre L."/>
            <person name="Lapidus A."/>
            <person name="Lavire C."/>
            <person name="Marechal J."/>
            <person name="Martinez M."/>
            <person name="Mastronunzio J.E."/>
            <person name="Mullin B.C."/>
            <person name="Niemann J."/>
            <person name="Pujic P."/>
            <person name="Rawnsley T."/>
            <person name="Rouy Z."/>
            <person name="Schenowitz C."/>
            <person name="Sellstedt A."/>
            <person name="Tavares F."/>
            <person name="Tomkins J.P."/>
            <person name="Vallenet D."/>
            <person name="Valverde C."/>
            <person name="Wall L.G."/>
            <person name="Wang Y."/>
            <person name="Medigue C."/>
            <person name="Benson D.R."/>
        </authorList>
    </citation>
    <scope>NUCLEOTIDE SEQUENCE [LARGE SCALE GENOMIC DNA]</scope>
    <source>
        <strain evidence="12">DSM 45986 / CECT 9034 / ACN14a</strain>
    </source>
</reference>
<gene>
    <name evidence="11" type="ordered locus">FRAAL3145</name>
</gene>
<dbReference type="Pfam" id="PF00441">
    <property type="entry name" value="Acyl-CoA_dh_1"/>
    <property type="match status" value="1"/>
</dbReference>
<dbReference type="PANTHER" id="PTHR43292">
    <property type="entry name" value="ACYL-COA DEHYDROGENASE"/>
    <property type="match status" value="1"/>
</dbReference>
<evidence type="ECO:0000256" key="6">
    <source>
        <dbReference type="RuleBase" id="RU362125"/>
    </source>
</evidence>
<dbReference type="eggNOG" id="COG1960">
    <property type="taxonomic scope" value="Bacteria"/>
</dbReference>
<evidence type="ECO:0000259" key="9">
    <source>
        <dbReference type="Pfam" id="PF02770"/>
    </source>
</evidence>
<dbReference type="Pfam" id="PF02771">
    <property type="entry name" value="Acyl-CoA_dh_N"/>
    <property type="match status" value="1"/>
</dbReference>
<dbReference type="GO" id="GO:0016627">
    <property type="term" value="F:oxidoreductase activity, acting on the CH-CH group of donors"/>
    <property type="evidence" value="ECO:0007669"/>
    <property type="project" value="InterPro"/>
</dbReference>
<evidence type="ECO:0000259" key="10">
    <source>
        <dbReference type="Pfam" id="PF02771"/>
    </source>
</evidence>
<dbReference type="Gene3D" id="1.20.140.10">
    <property type="entry name" value="Butyryl-CoA Dehydrogenase, subunit A, domain 3"/>
    <property type="match status" value="1"/>
</dbReference>
<keyword evidence="3 6" id="KW-0285">Flavoprotein</keyword>
<dbReference type="PANTHER" id="PTHR43292:SF4">
    <property type="entry name" value="ACYL-COA DEHYDROGENASE FADE34"/>
    <property type="match status" value="1"/>
</dbReference>
<dbReference type="RefSeq" id="WP_011604294.1">
    <property type="nucleotide sequence ID" value="NC_008278.1"/>
</dbReference>
<evidence type="ECO:0000256" key="4">
    <source>
        <dbReference type="ARBA" id="ARBA00022827"/>
    </source>
</evidence>
<dbReference type="EC" id="1.3.99.-" evidence="11"/>
<dbReference type="HOGENOM" id="CLU_018204_9_2_11"/>
<dbReference type="Gene3D" id="2.40.110.10">
    <property type="entry name" value="Butyryl-CoA Dehydrogenase, subunit A, domain 2"/>
    <property type="match status" value="1"/>
</dbReference>
<accession>Q0RL16</accession>
<feature type="domain" description="Acyl-CoA dehydrogenase/oxidase C-terminal" evidence="8">
    <location>
        <begin position="265"/>
        <end position="418"/>
    </location>
</feature>
<dbReference type="GO" id="GO:0050660">
    <property type="term" value="F:flavin adenine dinucleotide binding"/>
    <property type="evidence" value="ECO:0007669"/>
    <property type="project" value="InterPro"/>
</dbReference>
<dbReference type="AlphaFoldDB" id="Q0RL16"/>
<keyword evidence="4 6" id="KW-0274">FAD</keyword>
<dbReference type="Pfam" id="PF02770">
    <property type="entry name" value="Acyl-CoA_dh_M"/>
    <property type="match status" value="1"/>
</dbReference>
<comment type="similarity">
    <text evidence="2 6">Belongs to the acyl-CoA dehydrogenase family.</text>
</comment>
<feature type="domain" description="Acyl-CoA dehydrogenase/oxidase N-terminal" evidence="10">
    <location>
        <begin position="73"/>
        <end position="154"/>
    </location>
</feature>
<dbReference type="KEGG" id="fal:FRAAL3145"/>
<proteinExistence type="inferred from homology"/>
<dbReference type="InterPro" id="IPR009075">
    <property type="entry name" value="AcylCo_DH/oxidase_C"/>
</dbReference>